<protein>
    <submittedName>
        <fullName evidence="2">Uncharacterized protein</fullName>
    </submittedName>
</protein>
<name>A0ABQ2Y846_9ACTN</name>
<sequence length="171" mass="18203">MGVAFCKDPALPGVANKPFQGHSAWTGRQLGTDARVPITDDLHRFTALSARLTGFDVVALEATGLTEVYRAVAAERLGAERYARLLRELGEPDDAMDGELREAAQAVTYLWYTGSWPGPPPTVVSPRAYAEGLVWKAAGLKAPATDPGGYGSWGEARDRSGRGDGGEESGR</sequence>
<accession>A0ABQ2Y846</accession>
<evidence type="ECO:0000313" key="2">
    <source>
        <dbReference type="EMBL" id="GGX66973.1"/>
    </source>
</evidence>
<proteinExistence type="predicted"/>
<evidence type="ECO:0000256" key="1">
    <source>
        <dbReference type="SAM" id="MobiDB-lite"/>
    </source>
</evidence>
<evidence type="ECO:0000313" key="3">
    <source>
        <dbReference type="Proteomes" id="UP000659223"/>
    </source>
</evidence>
<feature type="compositionally biased region" description="Basic and acidic residues" evidence="1">
    <location>
        <begin position="155"/>
        <end position="171"/>
    </location>
</feature>
<keyword evidence="3" id="KW-1185">Reference proteome</keyword>
<dbReference type="EMBL" id="BMUT01000001">
    <property type="protein sequence ID" value="GGX66973.1"/>
    <property type="molecule type" value="Genomic_DNA"/>
</dbReference>
<comment type="caution">
    <text evidence="2">The sequence shown here is derived from an EMBL/GenBank/DDBJ whole genome shotgun (WGS) entry which is preliminary data.</text>
</comment>
<gene>
    <name evidence="2" type="ORF">GCM10010324_10250</name>
</gene>
<feature type="region of interest" description="Disordered" evidence="1">
    <location>
        <begin position="142"/>
        <end position="171"/>
    </location>
</feature>
<dbReference type="Proteomes" id="UP000659223">
    <property type="component" value="Unassembled WGS sequence"/>
</dbReference>
<reference evidence="3" key="1">
    <citation type="journal article" date="2019" name="Int. J. Syst. Evol. Microbiol.">
        <title>The Global Catalogue of Microorganisms (GCM) 10K type strain sequencing project: providing services to taxonomists for standard genome sequencing and annotation.</title>
        <authorList>
            <consortium name="The Broad Institute Genomics Platform"/>
            <consortium name="The Broad Institute Genome Sequencing Center for Infectious Disease"/>
            <person name="Wu L."/>
            <person name="Ma J."/>
        </authorList>
    </citation>
    <scope>NUCLEOTIDE SEQUENCE [LARGE SCALE GENOMIC DNA]</scope>
    <source>
        <strain evidence="3">JCM 4586</strain>
    </source>
</reference>
<organism evidence="2 3">
    <name type="scientific">Streptomyces hiroshimensis</name>
    <dbReference type="NCBI Taxonomy" id="66424"/>
    <lineage>
        <taxon>Bacteria</taxon>
        <taxon>Bacillati</taxon>
        <taxon>Actinomycetota</taxon>
        <taxon>Actinomycetes</taxon>
        <taxon>Kitasatosporales</taxon>
        <taxon>Streptomycetaceae</taxon>
        <taxon>Streptomyces</taxon>
    </lineage>
</organism>